<organism evidence="10 11">
    <name type="scientific">Usitatibacter palustris</name>
    <dbReference type="NCBI Taxonomy" id="2732487"/>
    <lineage>
        <taxon>Bacteria</taxon>
        <taxon>Pseudomonadati</taxon>
        <taxon>Pseudomonadota</taxon>
        <taxon>Betaproteobacteria</taxon>
        <taxon>Nitrosomonadales</taxon>
        <taxon>Usitatibacteraceae</taxon>
        <taxon>Usitatibacter</taxon>
    </lineage>
</organism>
<name>A0A6M4H8P4_9PROT</name>
<dbReference type="InterPro" id="IPR041492">
    <property type="entry name" value="HAD_2"/>
</dbReference>
<sequence>MFEAVLFDLDGTLADTAPDMAASLNVLLESKGRAPVEVETVRPFVSRGARGMIMAAFGLTPEHPDFPALREKFLDIYADNLAVHTRLFPGMDRLLDRLEAEGIAWGVVTNKFEKFSRPVIAHLGLGLRSQVLVSGDTCARPKPFADPLLHACAHLGVAPMKSLYVGDDERDVQAARAAGMKVVVAGYGYLGDGPPAILWGADAVVDSAFAIGQWMGLAANEAHEA</sequence>
<dbReference type="InterPro" id="IPR037512">
    <property type="entry name" value="PGPase_prok"/>
</dbReference>
<dbReference type="GO" id="GO:0005829">
    <property type="term" value="C:cytosol"/>
    <property type="evidence" value="ECO:0007669"/>
    <property type="project" value="TreeGrafter"/>
</dbReference>
<evidence type="ECO:0000256" key="1">
    <source>
        <dbReference type="ARBA" id="ARBA00000830"/>
    </source>
</evidence>
<dbReference type="EC" id="3.1.3.18" evidence="5"/>
<dbReference type="InParanoid" id="A0A6M4H8P4"/>
<evidence type="ECO:0000256" key="5">
    <source>
        <dbReference type="ARBA" id="ARBA00013078"/>
    </source>
</evidence>
<gene>
    <name evidence="10" type="primary">mupP</name>
    <name evidence="10" type="ORF">DSM104440_02376</name>
</gene>
<comment type="pathway">
    <text evidence="3">Organic acid metabolism; glycolate biosynthesis; glycolate from 2-phosphoglycolate: step 1/1.</text>
</comment>
<dbReference type="GO" id="GO:0046872">
    <property type="term" value="F:metal ion binding"/>
    <property type="evidence" value="ECO:0007669"/>
    <property type="project" value="UniProtKB-KW"/>
</dbReference>
<dbReference type="InterPro" id="IPR023214">
    <property type="entry name" value="HAD_sf"/>
</dbReference>
<keyword evidence="11" id="KW-1185">Reference proteome</keyword>
<dbReference type="AlphaFoldDB" id="A0A6M4H8P4"/>
<dbReference type="NCBIfam" id="TIGR01509">
    <property type="entry name" value="HAD-SF-IA-v3"/>
    <property type="match status" value="1"/>
</dbReference>
<keyword evidence="6" id="KW-0479">Metal-binding</keyword>
<comment type="catalytic activity">
    <reaction evidence="1">
        <text>2-phosphoglycolate + H2O = glycolate + phosphate</text>
        <dbReference type="Rhea" id="RHEA:14369"/>
        <dbReference type="ChEBI" id="CHEBI:15377"/>
        <dbReference type="ChEBI" id="CHEBI:29805"/>
        <dbReference type="ChEBI" id="CHEBI:43474"/>
        <dbReference type="ChEBI" id="CHEBI:58033"/>
        <dbReference type="EC" id="3.1.3.18"/>
    </reaction>
</comment>
<dbReference type="NCBIfam" id="TIGR01449">
    <property type="entry name" value="PGP_bact"/>
    <property type="match status" value="1"/>
</dbReference>
<protein>
    <recommendedName>
        <fullName evidence="5">phosphoglycolate phosphatase</fullName>
        <ecNumber evidence="5">3.1.3.18</ecNumber>
    </recommendedName>
</protein>
<evidence type="ECO:0000256" key="7">
    <source>
        <dbReference type="ARBA" id="ARBA00022801"/>
    </source>
</evidence>
<evidence type="ECO:0000256" key="6">
    <source>
        <dbReference type="ARBA" id="ARBA00022723"/>
    </source>
</evidence>
<dbReference type="Pfam" id="PF13419">
    <property type="entry name" value="HAD_2"/>
    <property type="match status" value="1"/>
</dbReference>
<dbReference type="KEGG" id="upl:DSM104440_02376"/>
<dbReference type="SFLD" id="SFLDG01129">
    <property type="entry name" value="C1.5:_HAD__Beta-PGM__Phosphata"/>
    <property type="match status" value="1"/>
</dbReference>
<dbReference type="NCBIfam" id="TIGR01549">
    <property type="entry name" value="HAD-SF-IA-v1"/>
    <property type="match status" value="1"/>
</dbReference>
<dbReference type="Gene3D" id="1.10.150.240">
    <property type="entry name" value="Putative phosphatase, domain 2"/>
    <property type="match status" value="1"/>
</dbReference>
<keyword evidence="9" id="KW-0119">Carbohydrate metabolism</keyword>
<dbReference type="SFLD" id="SFLDS00003">
    <property type="entry name" value="Haloacid_Dehalogenase"/>
    <property type="match status" value="1"/>
</dbReference>
<keyword evidence="8" id="KW-0460">Magnesium</keyword>
<accession>A0A6M4H8P4</accession>
<dbReference type="InterPro" id="IPR050155">
    <property type="entry name" value="HAD-like_hydrolase_sf"/>
</dbReference>
<evidence type="ECO:0000256" key="8">
    <source>
        <dbReference type="ARBA" id="ARBA00022842"/>
    </source>
</evidence>
<dbReference type="PANTHER" id="PTHR43434">
    <property type="entry name" value="PHOSPHOGLYCOLATE PHOSPHATASE"/>
    <property type="match status" value="1"/>
</dbReference>
<dbReference type="PANTHER" id="PTHR43434:SF23">
    <property type="entry name" value="PHOSPHOGLYCOLATE PHOSPHATASE"/>
    <property type="match status" value="1"/>
</dbReference>
<reference evidence="10 11" key="1">
    <citation type="submission" date="2020-04" db="EMBL/GenBank/DDBJ databases">
        <title>Usitatibacter rugosus gen. nov., sp. nov. and Usitatibacter palustris sp. nov., novel members of Usitatibacteraceae fam. nov. within the order Nitrosomonadales isolated from soil.</title>
        <authorList>
            <person name="Huber K.J."/>
            <person name="Neumann-Schaal M."/>
            <person name="Geppert A."/>
            <person name="Luckner M."/>
            <person name="Wanner G."/>
            <person name="Overmann J."/>
        </authorList>
    </citation>
    <scope>NUCLEOTIDE SEQUENCE [LARGE SCALE GENOMIC DNA]</scope>
    <source>
        <strain evidence="10 11">Swamp67</strain>
    </source>
</reference>
<comment type="cofactor">
    <cofactor evidence="2">
        <name>Mg(2+)</name>
        <dbReference type="ChEBI" id="CHEBI:18420"/>
    </cofactor>
</comment>
<dbReference type="GO" id="GO:0005975">
    <property type="term" value="P:carbohydrate metabolic process"/>
    <property type="evidence" value="ECO:0007669"/>
    <property type="project" value="InterPro"/>
</dbReference>
<dbReference type="InterPro" id="IPR006439">
    <property type="entry name" value="HAD-SF_hydro_IA"/>
</dbReference>
<evidence type="ECO:0000256" key="4">
    <source>
        <dbReference type="ARBA" id="ARBA00006171"/>
    </source>
</evidence>
<dbReference type="Gene3D" id="3.40.50.1000">
    <property type="entry name" value="HAD superfamily/HAD-like"/>
    <property type="match status" value="1"/>
</dbReference>
<keyword evidence="7 10" id="KW-0378">Hydrolase</keyword>
<evidence type="ECO:0000313" key="11">
    <source>
        <dbReference type="Proteomes" id="UP000503096"/>
    </source>
</evidence>
<dbReference type="EMBL" id="CP053073">
    <property type="protein sequence ID" value="QJR15555.1"/>
    <property type="molecule type" value="Genomic_DNA"/>
</dbReference>
<dbReference type="GO" id="GO:0008967">
    <property type="term" value="F:phosphoglycolate phosphatase activity"/>
    <property type="evidence" value="ECO:0007669"/>
    <property type="project" value="UniProtKB-EC"/>
</dbReference>
<comment type="similarity">
    <text evidence="4">Belongs to the HAD-like hydrolase superfamily. CbbY/CbbZ/Gph/YieH family.</text>
</comment>
<evidence type="ECO:0000256" key="2">
    <source>
        <dbReference type="ARBA" id="ARBA00001946"/>
    </source>
</evidence>
<dbReference type="GO" id="GO:0006281">
    <property type="term" value="P:DNA repair"/>
    <property type="evidence" value="ECO:0007669"/>
    <property type="project" value="TreeGrafter"/>
</dbReference>
<proteinExistence type="inferred from homology"/>
<dbReference type="InterPro" id="IPR023198">
    <property type="entry name" value="PGP-like_dom2"/>
</dbReference>
<dbReference type="SFLD" id="SFLDG01135">
    <property type="entry name" value="C1.5.6:_HAD__Beta-PGM__Phospha"/>
    <property type="match status" value="1"/>
</dbReference>
<evidence type="ECO:0000256" key="9">
    <source>
        <dbReference type="ARBA" id="ARBA00023277"/>
    </source>
</evidence>
<dbReference type="SUPFAM" id="SSF56784">
    <property type="entry name" value="HAD-like"/>
    <property type="match status" value="1"/>
</dbReference>
<dbReference type="RefSeq" id="WP_171162931.1">
    <property type="nucleotide sequence ID" value="NZ_CP053073.1"/>
</dbReference>
<evidence type="ECO:0000256" key="3">
    <source>
        <dbReference type="ARBA" id="ARBA00004818"/>
    </source>
</evidence>
<dbReference type="InterPro" id="IPR036412">
    <property type="entry name" value="HAD-like_sf"/>
</dbReference>
<evidence type="ECO:0000313" key="10">
    <source>
        <dbReference type="EMBL" id="QJR15555.1"/>
    </source>
</evidence>
<dbReference type="Proteomes" id="UP000503096">
    <property type="component" value="Chromosome"/>
</dbReference>